<comment type="subunit">
    <text evidence="9">Homodimer.</text>
</comment>
<dbReference type="GO" id="GO:0005524">
    <property type="term" value="F:ATP binding"/>
    <property type="evidence" value="ECO:0007669"/>
    <property type="project" value="UniProtKB-UniRule"/>
</dbReference>
<name>A0A084JCL0_9CLOT</name>
<feature type="binding site" evidence="9">
    <location>
        <begin position="400"/>
        <end position="403"/>
    </location>
    <ligand>
        <name>ATP</name>
        <dbReference type="ChEBI" id="CHEBI:30616"/>
    </ligand>
</feature>
<dbReference type="PANTHER" id="PTHR43450:SF1">
    <property type="entry name" value="ASPARTATE--TRNA LIGASE, CYTOPLASMIC"/>
    <property type="match status" value="1"/>
</dbReference>
<comment type="similarity">
    <text evidence="2 9">Belongs to the class-II aminoacyl-tRNA synthetase family. Type 2 subfamily.</text>
</comment>
<feature type="binding site" evidence="9">
    <location>
        <position position="359"/>
    </location>
    <ligand>
        <name>L-aspartate</name>
        <dbReference type="ChEBI" id="CHEBI:29991"/>
    </ligand>
</feature>
<evidence type="ECO:0000259" key="10">
    <source>
        <dbReference type="PROSITE" id="PS50862"/>
    </source>
</evidence>
<evidence type="ECO:0000313" key="12">
    <source>
        <dbReference type="Proteomes" id="UP000028542"/>
    </source>
</evidence>
<dbReference type="GO" id="GO:0004815">
    <property type="term" value="F:aspartate-tRNA ligase activity"/>
    <property type="evidence" value="ECO:0007669"/>
    <property type="project" value="UniProtKB-UniRule"/>
</dbReference>
<dbReference type="EC" id="6.1.1.12" evidence="9"/>
<feature type="binding site" evidence="9">
    <location>
        <begin position="207"/>
        <end position="209"/>
    </location>
    <ligand>
        <name>ATP</name>
        <dbReference type="ChEBI" id="CHEBI:30616"/>
    </ligand>
</feature>
<comment type="caution">
    <text evidence="9">Lacks conserved residue(s) required for the propagation of feature annotation.</text>
</comment>
<protein>
    <recommendedName>
        <fullName evidence="9">Aspartate--tRNA ligase</fullName>
        <ecNumber evidence="9">6.1.1.12</ecNumber>
    </recommendedName>
    <alternativeName>
        <fullName evidence="9">Aspartyl-tRNA synthetase</fullName>
        <shortName evidence="9">AspRS</shortName>
    </alternativeName>
</protein>
<dbReference type="InterPro" id="IPR004523">
    <property type="entry name" value="Asp-tRNA_synthase_2"/>
</dbReference>
<feature type="region of interest" description="Aspartate" evidence="9">
    <location>
        <begin position="185"/>
        <end position="188"/>
    </location>
</feature>
<keyword evidence="7 9" id="KW-0648">Protein biosynthesis</keyword>
<dbReference type="NCBIfam" id="TIGR00458">
    <property type="entry name" value="aspS_nondisc"/>
    <property type="match status" value="1"/>
</dbReference>
<evidence type="ECO:0000256" key="3">
    <source>
        <dbReference type="ARBA" id="ARBA00022490"/>
    </source>
</evidence>
<dbReference type="CDD" id="cd00776">
    <property type="entry name" value="AsxRS_core"/>
    <property type="match status" value="1"/>
</dbReference>
<reference evidence="11 12" key="1">
    <citation type="submission" date="2014-07" db="EMBL/GenBank/DDBJ databases">
        <title>Draft genome of Clostridium sulfidigenes 113A isolated from sediments associated with methane hydrate from Krishna Godavari basin.</title>
        <authorList>
            <person name="Honkalas V.S."/>
            <person name="Dabir A.P."/>
            <person name="Arora P."/>
            <person name="Dhakephalkar P.K."/>
        </authorList>
    </citation>
    <scope>NUCLEOTIDE SEQUENCE [LARGE SCALE GENOMIC DNA]</scope>
    <source>
        <strain evidence="11 12">113A</strain>
    </source>
</reference>
<dbReference type="AlphaFoldDB" id="A0A084JCL0"/>
<comment type="subcellular location">
    <subcellularLocation>
        <location evidence="1 9">Cytoplasm</location>
    </subcellularLocation>
</comment>
<evidence type="ECO:0000256" key="8">
    <source>
        <dbReference type="ARBA" id="ARBA00023146"/>
    </source>
</evidence>
<feature type="domain" description="Aminoacyl-transfer RNA synthetases class-II family profile" evidence="10">
    <location>
        <begin position="132"/>
        <end position="429"/>
    </location>
</feature>
<accession>A0A084JCL0</accession>
<dbReference type="InterPro" id="IPR012340">
    <property type="entry name" value="NA-bd_OB-fold"/>
</dbReference>
<evidence type="ECO:0000256" key="5">
    <source>
        <dbReference type="ARBA" id="ARBA00022741"/>
    </source>
</evidence>
<dbReference type="InterPro" id="IPR004364">
    <property type="entry name" value="Aa-tRNA-synt_II"/>
</dbReference>
<dbReference type="Pfam" id="PF00152">
    <property type="entry name" value="tRNA-synt_2"/>
    <property type="match status" value="1"/>
</dbReference>
<feature type="binding site" evidence="9">
    <location>
        <position position="163"/>
    </location>
    <ligand>
        <name>L-aspartate</name>
        <dbReference type="ChEBI" id="CHEBI:29991"/>
    </ligand>
</feature>
<keyword evidence="3 9" id="KW-0963">Cytoplasm</keyword>
<dbReference type="CDD" id="cd04100">
    <property type="entry name" value="Asp_Lys_Asn_RS_N"/>
    <property type="match status" value="1"/>
</dbReference>
<evidence type="ECO:0000256" key="7">
    <source>
        <dbReference type="ARBA" id="ARBA00022917"/>
    </source>
</evidence>
<keyword evidence="8 9" id="KW-0030">Aminoacyl-tRNA synthetase</keyword>
<gene>
    <name evidence="9" type="primary">aspS</name>
    <name evidence="11" type="ORF">IO99_08685</name>
</gene>
<dbReference type="InterPro" id="IPR006195">
    <property type="entry name" value="aa-tRNA-synth_II"/>
</dbReference>
<dbReference type="FunFam" id="3.30.930.10:FF:000038">
    <property type="entry name" value="Aspartate--tRNA ligase"/>
    <property type="match status" value="1"/>
</dbReference>
<dbReference type="eggNOG" id="COG0017">
    <property type="taxonomic scope" value="Bacteria"/>
</dbReference>
<dbReference type="Gene3D" id="2.40.50.140">
    <property type="entry name" value="Nucleic acid-binding proteins"/>
    <property type="match status" value="1"/>
</dbReference>
<dbReference type="STRING" id="318464.IO99_08685"/>
<dbReference type="EMBL" id="JPMD01000019">
    <property type="protein sequence ID" value="KEZ86694.1"/>
    <property type="molecule type" value="Genomic_DNA"/>
</dbReference>
<dbReference type="RefSeq" id="WP_035132323.1">
    <property type="nucleotide sequence ID" value="NZ_JPMD01000019.1"/>
</dbReference>
<dbReference type="PRINTS" id="PR01042">
    <property type="entry name" value="TRNASYNTHASP"/>
</dbReference>
<dbReference type="GO" id="GO:0017101">
    <property type="term" value="C:aminoacyl-tRNA synthetase multienzyme complex"/>
    <property type="evidence" value="ECO:0007669"/>
    <property type="project" value="TreeGrafter"/>
</dbReference>
<dbReference type="InterPro" id="IPR002312">
    <property type="entry name" value="Asp/Asn-tRNA-synth_IIb"/>
</dbReference>
<keyword evidence="12" id="KW-1185">Reference proteome</keyword>
<dbReference type="Pfam" id="PF01336">
    <property type="entry name" value="tRNA_anti-codon"/>
    <property type="match status" value="1"/>
</dbReference>
<dbReference type="HAMAP" id="MF_02075">
    <property type="entry name" value="Asp_tRNA_synth_type2"/>
    <property type="match status" value="1"/>
</dbReference>
<dbReference type="InterPro" id="IPR045864">
    <property type="entry name" value="aa-tRNA-synth_II/BPL/LPL"/>
</dbReference>
<dbReference type="GO" id="GO:0003723">
    <property type="term" value="F:RNA binding"/>
    <property type="evidence" value="ECO:0007669"/>
    <property type="project" value="TreeGrafter"/>
</dbReference>
<feature type="binding site" evidence="9">
    <location>
        <position position="355"/>
    </location>
    <ligand>
        <name>L-aspartate</name>
        <dbReference type="ChEBI" id="CHEBI:29991"/>
    </ligand>
</feature>
<feature type="binding site" evidence="9">
    <location>
        <position position="352"/>
    </location>
    <ligand>
        <name>ATP</name>
        <dbReference type="ChEBI" id="CHEBI:30616"/>
    </ligand>
</feature>
<evidence type="ECO:0000313" key="11">
    <source>
        <dbReference type="EMBL" id="KEZ86694.1"/>
    </source>
</evidence>
<dbReference type="Gene3D" id="3.30.930.10">
    <property type="entry name" value="Bira Bifunctional Protein, Domain 2"/>
    <property type="match status" value="1"/>
</dbReference>
<comment type="caution">
    <text evidence="11">The sequence shown here is derived from an EMBL/GenBank/DDBJ whole genome shotgun (WGS) entry which is preliminary data.</text>
</comment>
<proteinExistence type="inferred from homology"/>
<dbReference type="SUPFAM" id="SSF55681">
    <property type="entry name" value="Class II aaRS and biotin synthetases"/>
    <property type="match status" value="1"/>
</dbReference>
<evidence type="ECO:0000256" key="4">
    <source>
        <dbReference type="ARBA" id="ARBA00022598"/>
    </source>
</evidence>
<keyword evidence="5 9" id="KW-0547">Nucleotide-binding</keyword>
<dbReference type="NCBIfam" id="NF003483">
    <property type="entry name" value="PRK05159.1"/>
    <property type="match status" value="1"/>
</dbReference>
<dbReference type="Proteomes" id="UP000028542">
    <property type="component" value="Unassembled WGS sequence"/>
</dbReference>
<dbReference type="SUPFAM" id="SSF50249">
    <property type="entry name" value="Nucleic acid-binding proteins"/>
    <property type="match status" value="1"/>
</dbReference>
<comment type="catalytic activity">
    <reaction evidence="9">
        <text>tRNA(Asp) + L-aspartate + ATP = L-aspartyl-tRNA(Asp) + AMP + diphosphate</text>
        <dbReference type="Rhea" id="RHEA:19649"/>
        <dbReference type="Rhea" id="RHEA-COMP:9660"/>
        <dbReference type="Rhea" id="RHEA-COMP:9678"/>
        <dbReference type="ChEBI" id="CHEBI:29991"/>
        <dbReference type="ChEBI" id="CHEBI:30616"/>
        <dbReference type="ChEBI" id="CHEBI:33019"/>
        <dbReference type="ChEBI" id="CHEBI:78442"/>
        <dbReference type="ChEBI" id="CHEBI:78516"/>
        <dbReference type="ChEBI" id="CHEBI:456215"/>
        <dbReference type="EC" id="6.1.1.12"/>
    </reaction>
</comment>
<keyword evidence="4 9" id="KW-0436">Ligase</keyword>
<sequence>MKRVLVNNLIDHMNEKVKISGWIYRIRKLKSITFIVLRDRTGLVQCVAENSIAEKMDLKTESVVSIKGIVKEGKNKLNNFEIEIESIEVINSTIGELPIEVNNKDLNINLDTMLNNRVLSLRHEKISSVFGIQNILVQGFREFLTKEEFTEIFTPKLVSEGAEGGTEVFKVRYFEREAYLAQSPQFYKQMMVGAGFERVFEIAHVYRAEQHNTNRHLNEYISMDFEMGFIEDEREVMDMEERLLKYILSKVKEEGNKYLDILEVKIPEIRGEIPRMKLKDALDILEKEYGKENLDGDLDPEGEKLIYRYAKERLNSDFIFLTHYPRKKRPMYTMPCGELETYSFDLLFRGVEITTGGQRIHNYNELIKNIEYKGLNPENYSSYTCVFKQGMPTHGGLAIGLERLTAQLLGLENVREASLIPRDRTRLTP</sequence>
<evidence type="ECO:0000256" key="2">
    <source>
        <dbReference type="ARBA" id="ARBA00005312"/>
    </source>
</evidence>
<evidence type="ECO:0000256" key="9">
    <source>
        <dbReference type="HAMAP-Rule" id="MF_02075"/>
    </source>
</evidence>
<dbReference type="PROSITE" id="PS50862">
    <property type="entry name" value="AA_TRNA_LIGASE_II"/>
    <property type="match status" value="1"/>
</dbReference>
<keyword evidence="6 9" id="KW-0067">ATP-binding</keyword>
<comment type="function">
    <text evidence="9">Catalyzes the attachment of L-aspartate to tRNA(Asp) in a two-step reaction: L-aspartate is first activated by ATP to form Asp-AMP and then transferred to the acceptor end of tRNA(Asp).</text>
</comment>
<dbReference type="GO" id="GO:0006422">
    <property type="term" value="P:aspartyl-tRNA aminoacylation"/>
    <property type="evidence" value="ECO:0007669"/>
    <property type="project" value="UniProtKB-UniRule"/>
</dbReference>
<evidence type="ECO:0000256" key="6">
    <source>
        <dbReference type="ARBA" id="ARBA00022840"/>
    </source>
</evidence>
<dbReference type="InterPro" id="IPR004365">
    <property type="entry name" value="NA-bd_OB_tRNA"/>
</dbReference>
<evidence type="ECO:0000256" key="1">
    <source>
        <dbReference type="ARBA" id="ARBA00004496"/>
    </source>
</evidence>
<dbReference type="PANTHER" id="PTHR43450">
    <property type="entry name" value="ASPARTYL-TRNA SYNTHETASE"/>
    <property type="match status" value="1"/>
</dbReference>
<feature type="binding site" evidence="9">
    <location>
        <position position="207"/>
    </location>
    <ligand>
        <name>L-aspartate</name>
        <dbReference type="ChEBI" id="CHEBI:29991"/>
    </ligand>
</feature>
<feature type="binding site" evidence="9">
    <location>
        <begin position="215"/>
        <end position="217"/>
    </location>
    <ligand>
        <name>ATP</name>
        <dbReference type="ChEBI" id="CHEBI:30616"/>
    </ligand>
</feature>
<organism evidence="11 12">
    <name type="scientific">Clostridium sulfidigenes</name>
    <dbReference type="NCBI Taxonomy" id="318464"/>
    <lineage>
        <taxon>Bacteria</taxon>
        <taxon>Bacillati</taxon>
        <taxon>Bacillota</taxon>
        <taxon>Clostridia</taxon>
        <taxon>Eubacteriales</taxon>
        <taxon>Clostridiaceae</taxon>
        <taxon>Clostridium</taxon>
    </lineage>
</organism>
<dbReference type="GO" id="GO:0005829">
    <property type="term" value="C:cytosol"/>
    <property type="evidence" value="ECO:0007669"/>
    <property type="project" value="TreeGrafter"/>
</dbReference>
<dbReference type="GO" id="GO:0016740">
    <property type="term" value="F:transferase activity"/>
    <property type="evidence" value="ECO:0007669"/>
    <property type="project" value="UniProtKB-ARBA"/>
</dbReference>
<dbReference type="GO" id="GO:0140096">
    <property type="term" value="F:catalytic activity, acting on a protein"/>
    <property type="evidence" value="ECO:0007669"/>
    <property type="project" value="UniProtKB-ARBA"/>
</dbReference>